<dbReference type="OrthoDB" id="3173312at2"/>
<dbReference type="Proteomes" id="UP000278632">
    <property type="component" value="Unassembled WGS sequence"/>
</dbReference>
<protein>
    <submittedName>
        <fullName evidence="1">Uncharacterized protein</fullName>
    </submittedName>
</protein>
<dbReference type="AlphaFoldDB" id="A0A3N0BE14"/>
<reference evidence="2" key="1">
    <citation type="submission" date="2018-05" db="EMBL/GenBank/DDBJ databases">
        <title>Genome Sequencing of selected type strains of the family Eggerthellaceae.</title>
        <authorList>
            <person name="Danylec N."/>
            <person name="Stoll D.A."/>
            <person name="Doetsch A."/>
            <person name="Huch M."/>
        </authorList>
    </citation>
    <scope>NUCLEOTIDE SEQUENCE [LARGE SCALE GENOMIC DNA]</scope>
    <source>
        <strain evidence="2">DSM 16106</strain>
    </source>
</reference>
<keyword evidence="2" id="KW-1185">Reference proteome</keyword>
<accession>A0A3N0BE14</accession>
<evidence type="ECO:0000313" key="2">
    <source>
        <dbReference type="Proteomes" id="UP000278632"/>
    </source>
</evidence>
<dbReference type="RefSeq" id="WP_123191812.1">
    <property type="nucleotide sequence ID" value="NZ_QICD01000006.1"/>
</dbReference>
<name>A0A3N0BE14_9ACTN</name>
<evidence type="ECO:0000313" key="1">
    <source>
        <dbReference type="EMBL" id="RNL46007.1"/>
    </source>
</evidence>
<dbReference type="EMBL" id="QICD01000006">
    <property type="protein sequence ID" value="RNL46007.1"/>
    <property type="molecule type" value="Genomic_DNA"/>
</dbReference>
<comment type="caution">
    <text evidence="1">The sequence shown here is derived from an EMBL/GenBank/DDBJ whole genome shotgun (WGS) entry which is preliminary data.</text>
</comment>
<gene>
    <name evidence="1" type="ORF">DMP08_04665</name>
</gene>
<organism evidence="1 2">
    <name type="scientific">Paraeggerthella hongkongensis</name>
    <dbReference type="NCBI Taxonomy" id="230658"/>
    <lineage>
        <taxon>Bacteria</taxon>
        <taxon>Bacillati</taxon>
        <taxon>Actinomycetota</taxon>
        <taxon>Coriobacteriia</taxon>
        <taxon>Eggerthellales</taxon>
        <taxon>Eggerthellaceae</taxon>
        <taxon>Paraeggerthella</taxon>
    </lineage>
</organism>
<proteinExistence type="predicted"/>
<sequence>MKNERRKQSHRLSFVLVHDFMMVDLKLTGVPLLVYARVFGFWACGRVFYESKEGTARFLNVSARAVFRAIGQLIDAGLIYDLAPERAKTESGHYLIAVESLPARVRENLNLYRNTAYDMTSYEDASADAHPAYDDLLSEHMTICHPIRKVNNKHFDKKGDTDEA</sequence>